<dbReference type="FunFam" id="3.40.50.720:FF:000084">
    <property type="entry name" value="Short-chain dehydrogenase reductase"/>
    <property type="match status" value="1"/>
</dbReference>
<protein>
    <submittedName>
        <fullName evidence="3">Oxidoreductase, short-chain dehydrogenase/reductase family</fullName>
    </submittedName>
</protein>
<organism evidence="3 4">
    <name type="scientific">Ophiocordyceps camponoti-floridani</name>
    <dbReference type="NCBI Taxonomy" id="2030778"/>
    <lineage>
        <taxon>Eukaryota</taxon>
        <taxon>Fungi</taxon>
        <taxon>Dikarya</taxon>
        <taxon>Ascomycota</taxon>
        <taxon>Pezizomycotina</taxon>
        <taxon>Sordariomycetes</taxon>
        <taxon>Hypocreomycetidae</taxon>
        <taxon>Hypocreales</taxon>
        <taxon>Ophiocordycipitaceae</taxon>
        <taxon>Ophiocordyceps</taxon>
    </lineage>
</organism>
<keyword evidence="2" id="KW-0560">Oxidoreductase</keyword>
<dbReference type="SUPFAM" id="SSF51735">
    <property type="entry name" value="NAD(P)-binding Rossmann-fold domains"/>
    <property type="match status" value="1"/>
</dbReference>
<sequence length="260" mass="27201">MQQFIPPFGLEPCLHPFSGKVAIVTGGASGFGKAIAEKLALQGCKLVIADVANQAGTAVAKQLDCVFVKADVTSRSDWESILSKTVEAYGHVDIVVNNAGAAYLAGPSDQVTEADYDMVFSVNIKSVYLSTVVLVPYFVREGRKGCFVQVASTGGVRPRPRLTWYNATKGAVITATKSLASEYACHGIRFNAVSPAVSGSTNLTSMFLGETGDIGALVATVPLGRPCEPIDVANAVSYLASDEAAFITGVNLEVDGGRCI</sequence>
<evidence type="ECO:0000313" key="3">
    <source>
        <dbReference type="EMBL" id="KAF4583063.1"/>
    </source>
</evidence>
<keyword evidence="4" id="KW-1185">Reference proteome</keyword>
<evidence type="ECO:0000256" key="2">
    <source>
        <dbReference type="ARBA" id="ARBA00023002"/>
    </source>
</evidence>
<name>A0A8H4Q2U8_9HYPO</name>
<reference evidence="3 4" key="1">
    <citation type="journal article" date="2020" name="G3 (Bethesda)">
        <title>Genetic Underpinnings of Host Manipulation by Ophiocordyceps as Revealed by Comparative Transcriptomics.</title>
        <authorList>
            <person name="Will I."/>
            <person name="Das B."/>
            <person name="Trinh T."/>
            <person name="Brachmann A."/>
            <person name="Ohm R.A."/>
            <person name="de Bekker C."/>
        </authorList>
    </citation>
    <scope>NUCLEOTIDE SEQUENCE [LARGE SCALE GENOMIC DNA]</scope>
    <source>
        <strain evidence="3 4">EC05</strain>
    </source>
</reference>
<dbReference type="Pfam" id="PF13561">
    <property type="entry name" value="adh_short_C2"/>
    <property type="match status" value="1"/>
</dbReference>
<comment type="caution">
    <text evidence="3">The sequence shown here is derived from an EMBL/GenBank/DDBJ whole genome shotgun (WGS) entry which is preliminary data.</text>
</comment>
<dbReference type="GO" id="GO:0016491">
    <property type="term" value="F:oxidoreductase activity"/>
    <property type="evidence" value="ECO:0007669"/>
    <property type="project" value="UniProtKB-KW"/>
</dbReference>
<dbReference type="PANTHER" id="PTHR43639">
    <property type="entry name" value="OXIDOREDUCTASE, SHORT-CHAIN DEHYDROGENASE/REDUCTASE FAMILY (AFU_ORTHOLOGUE AFUA_5G02870)"/>
    <property type="match status" value="1"/>
</dbReference>
<dbReference type="NCBIfam" id="NF005559">
    <property type="entry name" value="PRK07231.1"/>
    <property type="match status" value="1"/>
</dbReference>
<dbReference type="PRINTS" id="PR00081">
    <property type="entry name" value="GDHRDH"/>
</dbReference>
<dbReference type="AlphaFoldDB" id="A0A8H4Q2U8"/>
<dbReference type="Gene3D" id="3.40.50.720">
    <property type="entry name" value="NAD(P)-binding Rossmann-like Domain"/>
    <property type="match status" value="1"/>
</dbReference>
<evidence type="ECO:0000256" key="1">
    <source>
        <dbReference type="ARBA" id="ARBA00022857"/>
    </source>
</evidence>
<dbReference type="PRINTS" id="PR00080">
    <property type="entry name" value="SDRFAMILY"/>
</dbReference>
<dbReference type="EMBL" id="JAACLJ010000007">
    <property type="protein sequence ID" value="KAF4583063.1"/>
    <property type="molecule type" value="Genomic_DNA"/>
</dbReference>
<dbReference type="Proteomes" id="UP000562929">
    <property type="component" value="Unassembled WGS sequence"/>
</dbReference>
<dbReference type="PANTHER" id="PTHR43639:SF5">
    <property type="entry name" value="OXIDOREDUCTASE, SHORT-CHAIN DEHYDROGENASE_REDUCTASE FAMILY (AFU_ORTHOLOGUE AFUA_6G09140)"/>
    <property type="match status" value="1"/>
</dbReference>
<dbReference type="OrthoDB" id="294295at2759"/>
<dbReference type="InterPro" id="IPR002347">
    <property type="entry name" value="SDR_fam"/>
</dbReference>
<accession>A0A8H4Q2U8</accession>
<evidence type="ECO:0000313" key="4">
    <source>
        <dbReference type="Proteomes" id="UP000562929"/>
    </source>
</evidence>
<keyword evidence="1" id="KW-0521">NADP</keyword>
<gene>
    <name evidence="3" type="ORF">GQ602_006207</name>
</gene>
<proteinExistence type="predicted"/>
<dbReference type="InterPro" id="IPR036291">
    <property type="entry name" value="NAD(P)-bd_dom_sf"/>
</dbReference>